<evidence type="ECO:0000313" key="1">
    <source>
        <dbReference type="EMBL" id="PPT78143.1"/>
    </source>
</evidence>
<comment type="caution">
    <text evidence="1">The sequence shown here is derived from an EMBL/GenBank/DDBJ whole genome shotgun (WGS) entry which is preliminary data.</text>
</comment>
<proteinExistence type="predicted"/>
<protein>
    <recommendedName>
        <fullName evidence="3">DUF2441 domain-containing protein</fullName>
    </recommendedName>
</protein>
<dbReference type="Proteomes" id="UP000238270">
    <property type="component" value="Unassembled WGS sequence"/>
</dbReference>
<dbReference type="RefSeq" id="WP_104596447.1">
    <property type="nucleotide sequence ID" value="NZ_MIGV01000002.1"/>
</dbReference>
<evidence type="ECO:0008006" key="3">
    <source>
        <dbReference type="Google" id="ProtNLM"/>
    </source>
</evidence>
<sequence>MKYFHIDTDSQHRANWKPLCVHQEFNVGKNLNPIFSNWIKSATRIEDNITETDVKINFSIMLRESVFENIRLVKNPDLPSRKNCIWLCDSEAHARDWLSRIPHNGMRRMLELEQLDGSLHKVYEQHLTNNPENIIELEERATNYWSGHGFGRYELLATGHFRVTRVLPV</sequence>
<gene>
    <name evidence="1" type="ORF">XaplCFBP3122_02260</name>
</gene>
<name>A0A2S6Z8G1_9XANT</name>
<evidence type="ECO:0000313" key="2">
    <source>
        <dbReference type="Proteomes" id="UP000238270"/>
    </source>
</evidence>
<reference evidence="1 2" key="1">
    <citation type="submission" date="2016-08" db="EMBL/GenBank/DDBJ databases">
        <title>Evolution of the type three secretion system and type three effector repertoires in Xanthomonas.</title>
        <authorList>
            <person name="Merda D."/>
            <person name="Briand M."/>
            <person name="Bosis E."/>
            <person name="Rousseau C."/>
            <person name="Portier P."/>
            <person name="Jacques M.-A."/>
            <person name="Fischer-Le Saux M."/>
        </authorList>
    </citation>
    <scope>NUCLEOTIDE SEQUENCE [LARGE SCALE GENOMIC DNA]</scope>
    <source>
        <strain evidence="1 2">CFBP 3122</strain>
    </source>
</reference>
<dbReference type="SUPFAM" id="SSF56399">
    <property type="entry name" value="ADP-ribosylation"/>
    <property type="match status" value="1"/>
</dbReference>
<organism evidence="1 2">
    <name type="scientific">Xanthomonas arboricola pv. populi</name>
    <dbReference type="NCBI Taxonomy" id="487823"/>
    <lineage>
        <taxon>Bacteria</taxon>
        <taxon>Pseudomonadati</taxon>
        <taxon>Pseudomonadota</taxon>
        <taxon>Gammaproteobacteria</taxon>
        <taxon>Lysobacterales</taxon>
        <taxon>Lysobacteraceae</taxon>
        <taxon>Xanthomonas</taxon>
    </lineage>
</organism>
<accession>A0A2S6Z8G1</accession>
<dbReference type="EMBL" id="MIGV01000002">
    <property type="protein sequence ID" value="PPT78143.1"/>
    <property type="molecule type" value="Genomic_DNA"/>
</dbReference>
<dbReference type="AlphaFoldDB" id="A0A2S6Z8G1"/>